<feature type="transmembrane region" description="Helical" evidence="6">
    <location>
        <begin position="87"/>
        <end position="107"/>
    </location>
</feature>
<dbReference type="PANTHER" id="PTHR11062:SF229">
    <property type="entry name" value="GLUCURONOXYLAN GLUCURONOSYLTRANSFERASE IRX7-RELATED"/>
    <property type="match status" value="1"/>
</dbReference>
<keyword evidence="9" id="KW-1185">Reference proteome</keyword>
<evidence type="ECO:0000256" key="2">
    <source>
        <dbReference type="ARBA" id="ARBA00010271"/>
    </source>
</evidence>
<keyword evidence="3" id="KW-0808">Transferase</keyword>
<evidence type="ECO:0000259" key="7">
    <source>
        <dbReference type="Pfam" id="PF03016"/>
    </source>
</evidence>
<reference evidence="8 9" key="1">
    <citation type="journal article" date="2024" name="G3 (Bethesda)">
        <title>Genome assembly of Hibiscus sabdariffa L. provides insights into metabolisms of medicinal natural products.</title>
        <authorList>
            <person name="Kim T."/>
        </authorList>
    </citation>
    <scope>NUCLEOTIDE SEQUENCE [LARGE SCALE GENOMIC DNA]</scope>
    <source>
        <strain evidence="8">TK-2024</strain>
        <tissue evidence="8">Old leaves</tissue>
    </source>
</reference>
<name>A0ABR2SXU7_9ROSI</name>
<keyword evidence="6" id="KW-0812">Transmembrane</keyword>
<feature type="domain" description="Exostosin GT47" evidence="7">
    <location>
        <begin position="152"/>
        <end position="451"/>
    </location>
</feature>
<dbReference type="Pfam" id="PF03016">
    <property type="entry name" value="Exostosin_GT47"/>
    <property type="match status" value="1"/>
</dbReference>
<dbReference type="InterPro" id="IPR040911">
    <property type="entry name" value="Exostosin_GT47"/>
</dbReference>
<keyword evidence="5" id="KW-0333">Golgi apparatus</keyword>
<dbReference type="PANTHER" id="PTHR11062">
    <property type="entry name" value="EXOSTOSIN HEPARAN SULFATE GLYCOSYLTRANSFERASE -RELATED"/>
    <property type="match status" value="1"/>
</dbReference>
<comment type="similarity">
    <text evidence="2">Belongs to the glycosyltransferase 47 family.</text>
</comment>
<accession>A0ABR2SXU7</accession>
<protein>
    <recommendedName>
        <fullName evidence="7">Exostosin GT47 domain-containing protein</fullName>
    </recommendedName>
</protein>
<evidence type="ECO:0000256" key="3">
    <source>
        <dbReference type="ARBA" id="ARBA00022676"/>
    </source>
</evidence>
<keyword evidence="6" id="KW-1133">Transmembrane helix</keyword>
<evidence type="ECO:0000313" key="8">
    <source>
        <dbReference type="EMBL" id="KAK9030070.1"/>
    </source>
</evidence>
<evidence type="ECO:0000256" key="5">
    <source>
        <dbReference type="ARBA" id="ARBA00023034"/>
    </source>
</evidence>
<gene>
    <name evidence="8" type="ORF">V6N11_031504</name>
</gene>
<dbReference type="Proteomes" id="UP001396334">
    <property type="component" value="Unassembled WGS sequence"/>
</dbReference>
<sequence>MLSFNRCFLISNSSSRTRNRKPHLNCFNLAFCGSQVPVKRISLFLLWWLVFLNEDGFRAPKTHTGTRNMRILHKGGRQSDKTLFFKYYKWILWFTFTLYFLTSFFITNKPIPLSKSRVSASKSSVASRVLFESAKSNKTRHKSKPKNPASFKDLKIYIYELPSEYNEDWLSNQRCRNHLFASEVAIHRALMNTYDLRTFDPYEADFFFLPVYVSCNFSTVNGFPAIGHARSLLSSAIQLISSNYPFWNRTQGSDHIFVASHDYGACFHAMEDRAIDDGIPEFLKRSIILQTFGVDYKHPCQDVENVVIPPYIPPESVRKTLEKSPLTGNRDIMVFFRGKMEVNPKNVSGKFYSKKVRTDIWRRYNGDRRFYLQRNRYAGYQSEIVRSVFCLCPLGWAPWSPRLVESVALGCVPVVIADGIRLPFASVVRWPEISLRVAERDVGKLGRILEEVARTNLSTIQRNLWDPSVSKALLFNEHMQEGDATWQVLESLYNKLQRSYRRRSRVGSQ</sequence>
<comment type="caution">
    <text evidence="8">The sequence shown here is derived from an EMBL/GenBank/DDBJ whole genome shotgun (WGS) entry which is preliminary data.</text>
</comment>
<evidence type="ECO:0000256" key="4">
    <source>
        <dbReference type="ARBA" id="ARBA00022968"/>
    </source>
</evidence>
<comment type="subcellular location">
    <subcellularLocation>
        <location evidence="1">Golgi apparatus membrane</location>
        <topology evidence="1">Single-pass type II membrane protein</topology>
    </subcellularLocation>
</comment>
<keyword evidence="3" id="KW-0328">Glycosyltransferase</keyword>
<dbReference type="InterPro" id="IPR004263">
    <property type="entry name" value="Exostosin"/>
</dbReference>
<evidence type="ECO:0000256" key="6">
    <source>
        <dbReference type="SAM" id="Phobius"/>
    </source>
</evidence>
<keyword evidence="6" id="KW-0472">Membrane</keyword>
<evidence type="ECO:0000256" key="1">
    <source>
        <dbReference type="ARBA" id="ARBA00004323"/>
    </source>
</evidence>
<evidence type="ECO:0000313" key="9">
    <source>
        <dbReference type="Proteomes" id="UP001396334"/>
    </source>
</evidence>
<proteinExistence type="inferred from homology"/>
<organism evidence="8 9">
    <name type="scientific">Hibiscus sabdariffa</name>
    <name type="common">roselle</name>
    <dbReference type="NCBI Taxonomy" id="183260"/>
    <lineage>
        <taxon>Eukaryota</taxon>
        <taxon>Viridiplantae</taxon>
        <taxon>Streptophyta</taxon>
        <taxon>Embryophyta</taxon>
        <taxon>Tracheophyta</taxon>
        <taxon>Spermatophyta</taxon>
        <taxon>Magnoliopsida</taxon>
        <taxon>eudicotyledons</taxon>
        <taxon>Gunneridae</taxon>
        <taxon>Pentapetalae</taxon>
        <taxon>rosids</taxon>
        <taxon>malvids</taxon>
        <taxon>Malvales</taxon>
        <taxon>Malvaceae</taxon>
        <taxon>Malvoideae</taxon>
        <taxon>Hibiscus</taxon>
    </lineage>
</organism>
<keyword evidence="4" id="KW-0735">Signal-anchor</keyword>
<dbReference type="EMBL" id="JBBPBN010000010">
    <property type="protein sequence ID" value="KAK9030070.1"/>
    <property type="molecule type" value="Genomic_DNA"/>
</dbReference>